<feature type="transmembrane region" description="Helical" evidence="6">
    <location>
        <begin position="305"/>
        <end position="331"/>
    </location>
</feature>
<evidence type="ECO:0000256" key="3">
    <source>
        <dbReference type="ARBA" id="ARBA00022692"/>
    </source>
</evidence>
<evidence type="ECO:0000313" key="8">
    <source>
        <dbReference type="EMBL" id="PIS06808.1"/>
    </source>
</evidence>
<organism evidence="8 9">
    <name type="scientific">Candidatus Berkelbacteria bacterium CG10_big_fil_rev_8_21_14_0_10_43_14</name>
    <dbReference type="NCBI Taxonomy" id="1974515"/>
    <lineage>
        <taxon>Bacteria</taxon>
        <taxon>Candidatus Berkelbacteria</taxon>
    </lineage>
</organism>
<feature type="domain" description="ComEC/Rec2-related protein" evidence="7">
    <location>
        <begin position="116"/>
        <end position="384"/>
    </location>
</feature>
<feature type="transmembrane region" description="Helical" evidence="6">
    <location>
        <begin position="130"/>
        <end position="154"/>
    </location>
</feature>
<reference evidence="9" key="1">
    <citation type="submission" date="2017-09" db="EMBL/GenBank/DDBJ databases">
        <title>Depth-based differentiation of microbial function through sediment-hosted aquifers and enrichment of novel symbionts in the deep terrestrial subsurface.</title>
        <authorList>
            <person name="Probst A.J."/>
            <person name="Ladd B."/>
            <person name="Jarett J.K."/>
            <person name="Geller-Mcgrath D.E."/>
            <person name="Sieber C.M.K."/>
            <person name="Emerson J.B."/>
            <person name="Anantharaman K."/>
            <person name="Thomas B.C."/>
            <person name="Malmstrom R."/>
            <person name="Stieglmeier M."/>
            <person name="Klingl A."/>
            <person name="Woyke T."/>
            <person name="Ryan C.M."/>
            <person name="Banfield J.F."/>
        </authorList>
    </citation>
    <scope>NUCLEOTIDE SEQUENCE [LARGE SCALE GENOMIC DNA]</scope>
</reference>
<evidence type="ECO:0000256" key="1">
    <source>
        <dbReference type="ARBA" id="ARBA00004651"/>
    </source>
</evidence>
<dbReference type="GO" id="GO:0005886">
    <property type="term" value="C:plasma membrane"/>
    <property type="evidence" value="ECO:0007669"/>
    <property type="project" value="UniProtKB-SubCell"/>
</dbReference>
<comment type="subcellular location">
    <subcellularLocation>
        <location evidence="1">Cell membrane</location>
        <topology evidence="1">Multi-pass membrane protein</topology>
    </subcellularLocation>
</comment>
<dbReference type="AlphaFoldDB" id="A0A2M6R878"/>
<protein>
    <recommendedName>
        <fullName evidence="7">ComEC/Rec2-related protein domain-containing protein</fullName>
    </recommendedName>
</protein>
<feature type="transmembrane region" description="Helical" evidence="6">
    <location>
        <begin position="211"/>
        <end position="228"/>
    </location>
</feature>
<evidence type="ECO:0000256" key="4">
    <source>
        <dbReference type="ARBA" id="ARBA00022989"/>
    </source>
</evidence>
<evidence type="ECO:0000259" key="7">
    <source>
        <dbReference type="Pfam" id="PF03772"/>
    </source>
</evidence>
<keyword evidence="3 6" id="KW-0812">Transmembrane</keyword>
<feature type="transmembrane region" description="Helical" evidence="6">
    <location>
        <begin position="5"/>
        <end position="22"/>
    </location>
</feature>
<keyword evidence="2" id="KW-1003">Cell membrane</keyword>
<dbReference type="PANTHER" id="PTHR30619:SF7">
    <property type="entry name" value="BETA-LACTAMASE DOMAIN PROTEIN"/>
    <property type="match status" value="1"/>
</dbReference>
<dbReference type="InterPro" id="IPR052159">
    <property type="entry name" value="Competence_DNA_uptake"/>
</dbReference>
<dbReference type="EMBL" id="PEZX01000034">
    <property type="protein sequence ID" value="PIS06808.1"/>
    <property type="molecule type" value="Genomic_DNA"/>
</dbReference>
<feature type="transmembrane region" description="Helical" evidence="6">
    <location>
        <begin position="161"/>
        <end position="181"/>
    </location>
</feature>
<dbReference type="InterPro" id="IPR004477">
    <property type="entry name" value="ComEC_N"/>
</dbReference>
<proteinExistence type="predicted"/>
<feature type="transmembrane region" description="Helical" evidence="6">
    <location>
        <begin position="276"/>
        <end position="299"/>
    </location>
</feature>
<feature type="transmembrane region" description="Helical" evidence="6">
    <location>
        <begin position="52"/>
        <end position="69"/>
    </location>
</feature>
<evidence type="ECO:0000256" key="2">
    <source>
        <dbReference type="ARBA" id="ARBA00022475"/>
    </source>
</evidence>
<keyword evidence="4 6" id="KW-1133">Transmembrane helix</keyword>
<feature type="transmembrane region" description="Helical" evidence="6">
    <location>
        <begin position="187"/>
        <end position="204"/>
    </location>
</feature>
<gene>
    <name evidence="8" type="ORF">COT79_02670</name>
</gene>
<feature type="transmembrane region" description="Helical" evidence="6">
    <location>
        <begin position="363"/>
        <end position="382"/>
    </location>
</feature>
<feature type="transmembrane region" description="Helical" evidence="6">
    <location>
        <begin position="338"/>
        <end position="357"/>
    </location>
</feature>
<evidence type="ECO:0000313" key="9">
    <source>
        <dbReference type="Proteomes" id="UP000231162"/>
    </source>
</evidence>
<feature type="transmembrane region" description="Helical" evidence="6">
    <location>
        <begin position="28"/>
        <end position="45"/>
    </location>
</feature>
<feature type="transmembrane region" description="Helical" evidence="6">
    <location>
        <begin position="234"/>
        <end position="255"/>
    </location>
</feature>
<dbReference type="Pfam" id="PF03772">
    <property type="entry name" value="Competence"/>
    <property type="match status" value="1"/>
</dbReference>
<dbReference type="PANTHER" id="PTHR30619">
    <property type="entry name" value="DNA INTERNALIZATION/COMPETENCE PROTEIN COMEC/REC2"/>
    <property type="match status" value="1"/>
</dbReference>
<dbReference type="NCBIfam" id="TIGR00360">
    <property type="entry name" value="ComEC_N-term"/>
    <property type="match status" value="1"/>
</dbReference>
<sequence length="399" mass="43723">MRSRYTLYFVSLFAFGVLLSPYGRYDALSLVWLVGLLAGITAIFWDLPIVRSAGLGLICVASGYIYPYLVHRDHLIELPSSFGALIDVFMQSRARFVMALQNILTEPHASLASGFVLGTGAGFPRDLKQAFINTGTIHLVAVSGFNVTIVIKLFSDMLRPLGRWVSFITGTLAIVAFIILVGGQASVVRAGIMGWLFIVARFAWRLPHIKNALFVTGFLMIVQEPHILVGDIGFQLSFLSMLGLIYISPLIGWAFSLSKHISVVQKVILDVLRETLSAQIAVALLVAGYFGRLSLIAIIPNVLIVPLIAPIMIICIVVGLLALLLPAYTILVALPLQGILWIILKIILVSNSIPFASVSFSNVPWVFVGIGYCCLISVIIWLHKKKHIFDHLTSPIESI</sequence>
<evidence type="ECO:0000256" key="6">
    <source>
        <dbReference type="SAM" id="Phobius"/>
    </source>
</evidence>
<comment type="caution">
    <text evidence="8">The sequence shown here is derived from an EMBL/GenBank/DDBJ whole genome shotgun (WGS) entry which is preliminary data.</text>
</comment>
<keyword evidence="5 6" id="KW-0472">Membrane</keyword>
<accession>A0A2M6R878</accession>
<name>A0A2M6R878_9BACT</name>
<evidence type="ECO:0000256" key="5">
    <source>
        <dbReference type="ARBA" id="ARBA00023136"/>
    </source>
</evidence>
<dbReference type="Proteomes" id="UP000231162">
    <property type="component" value="Unassembled WGS sequence"/>
</dbReference>